<accession>A0ABS5KUN4</accession>
<dbReference type="Proteomes" id="UP000730482">
    <property type="component" value="Unassembled WGS sequence"/>
</dbReference>
<dbReference type="RefSeq" id="WP_212011408.1">
    <property type="nucleotide sequence ID" value="NZ_JAAFYZ010000081.1"/>
</dbReference>
<evidence type="ECO:0000313" key="2">
    <source>
        <dbReference type="Proteomes" id="UP000730482"/>
    </source>
</evidence>
<evidence type="ECO:0000313" key="1">
    <source>
        <dbReference type="EMBL" id="MBS2549771.1"/>
    </source>
</evidence>
<sequence length="187" mass="19029">MVPVALGAAGMAAVGGMAVGVRYAPDYPGGHWATVATRMPTGSPVYVKPECTLTLGNAFESATGSAPVPMGAGGPIPPGFTPVRAVRCGVYGDSSSQTATQSEVRDPGVLKAMVDAYRTTHVREHVNGLQICPAIAELDPIVALVDAHGVAIVPGAPRAVCDFIVPAVISATRDAVWTVTESVTVHG</sequence>
<protein>
    <submittedName>
        <fullName evidence="1">Uncharacterized protein</fullName>
    </submittedName>
</protein>
<dbReference type="EMBL" id="JAAFYZ010000081">
    <property type="protein sequence ID" value="MBS2549771.1"/>
    <property type="molecule type" value="Genomic_DNA"/>
</dbReference>
<reference evidence="1 2" key="1">
    <citation type="submission" date="2020-02" db="EMBL/GenBank/DDBJ databases">
        <title>Acidophilic actinobacteria isolated from forest soil.</title>
        <authorList>
            <person name="Golinska P."/>
        </authorList>
    </citation>
    <scope>NUCLEOTIDE SEQUENCE [LARGE SCALE GENOMIC DNA]</scope>
    <source>
        <strain evidence="1 2">NL8</strain>
    </source>
</reference>
<name>A0ABS5KUN4_9ACTN</name>
<proteinExistence type="predicted"/>
<comment type="caution">
    <text evidence="1">The sequence shown here is derived from an EMBL/GenBank/DDBJ whole genome shotgun (WGS) entry which is preliminary data.</text>
</comment>
<keyword evidence="2" id="KW-1185">Reference proteome</keyword>
<organism evidence="1 2">
    <name type="scientific">Catenulispora pinistramenti</name>
    <dbReference type="NCBI Taxonomy" id="2705254"/>
    <lineage>
        <taxon>Bacteria</taxon>
        <taxon>Bacillati</taxon>
        <taxon>Actinomycetota</taxon>
        <taxon>Actinomycetes</taxon>
        <taxon>Catenulisporales</taxon>
        <taxon>Catenulisporaceae</taxon>
        <taxon>Catenulispora</taxon>
    </lineage>
</organism>
<gene>
    <name evidence="1" type="ORF">KGQ19_23175</name>
</gene>